<sequence length="50" mass="4986">MPFEGMTALAVPWGTIAAVVVGAAAVGIAAALLPTLRASRMNILEAIAHA</sequence>
<reference evidence="2" key="1">
    <citation type="submission" date="2009-02" db="EMBL/GenBank/DDBJ databases">
        <title>Annotation of Streptomyces griseoflavus strain Tu4000.</title>
        <authorList>
            <consortium name="The Broad Institute Genome Sequencing Platform"/>
            <consortium name="Broad Institute Microbial Sequencing Center"/>
            <person name="Fischbach M."/>
            <person name="Godfrey P."/>
            <person name="Ward D."/>
            <person name="Young S."/>
            <person name="Zeng Q."/>
            <person name="Koehrsen M."/>
            <person name="Alvarado L."/>
            <person name="Berlin A.M."/>
            <person name="Bochicchio J."/>
            <person name="Borenstein D."/>
            <person name="Chapman S.B."/>
            <person name="Chen Z."/>
            <person name="Engels R."/>
            <person name="Freedman E."/>
            <person name="Gellesch M."/>
            <person name="Goldberg J."/>
            <person name="Griggs A."/>
            <person name="Gujja S."/>
            <person name="Heilman E.R."/>
            <person name="Heiman D.I."/>
            <person name="Hepburn T.A."/>
            <person name="Howarth C."/>
            <person name="Jen D."/>
            <person name="Larson L."/>
            <person name="Lewis B."/>
            <person name="Mehta T."/>
            <person name="Park D."/>
            <person name="Pearson M."/>
            <person name="Richards J."/>
            <person name="Roberts A."/>
            <person name="Saif S."/>
            <person name="Shea T.D."/>
            <person name="Shenoy N."/>
            <person name="Sisk P."/>
            <person name="Stolte C."/>
            <person name="Sykes S.N."/>
            <person name="Thomson T."/>
            <person name="Walk T."/>
            <person name="White J."/>
            <person name="Yandava C."/>
            <person name="Straight P."/>
            <person name="Clardy J."/>
            <person name="Hung D."/>
            <person name="Kolter R."/>
            <person name="Mekalanos J."/>
            <person name="Walker S."/>
            <person name="Walsh C.T."/>
            <person name="Wieland-Brown L.C."/>
            <person name="Haas B."/>
            <person name="Nusbaum C."/>
            <person name="Birren B."/>
        </authorList>
    </citation>
    <scope>NUCLEOTIDE SEQUENCE [LARGE SCALE GENOMIC DNA]</scope>
    <source>
        <strain evidence="2">Tu4000</strain>
    </source>
</reference>
<keyword evidence="3" id="KW-1185">Reference proteome</keyword>
<evidence type="ECO:0000313" key="3">
    <source>
        <dbReference type="Proteomes" id="UP000002968"/>
    </source>
</evidence>
<name>D9XX20_9ACTN</name>
<evidence type="ECO:0000313" key="2">
    <source>
        <dbReference type="EMBL" id="EFL42613.1"/>
    </source>
</evidence>
<accession>D9XX20</accession>
<keyword evidence="1" id="KW-0472">Membrane</keyword>
<keyword evidence="1" id="KW-1133">Transmembrane helix</keyword>
<keyword evidence="1" id="KW-0812">Transmembrane</keyword>
<organism evidence="2 3">
    <name type="scientific">Streptomyces griseoflavus Tu4000</name>
    <dbReference type="NCBI Taxonomy" id="467200"/>
    <lineage>
        <taxon>Bacteria</taxon>
        <taxon>Bacillati</taxon>
        <taxon>Actinomycetota</taxon>
        <taxon>Actinomycetes</taxon>
        <taxon>Kitasatosporales</taxon>
        <taxon>Streptomycetaceae</taxon>
        <taxon>Streptomyces</taxon>
    </lineage>
</organism>
<dbReference type="AlphaFoldDB" id="D9XX20"/>
<proteinExistence type="predicted"/>
<dbReference type="eggNOG" id="COG0577">
    <property type="taxonomic scope" value="Bacteria"/>
</dbReference>
<feature type="transmembrane region" description="Helical" evidence="1">
    <location>
        <begin position="12"/>
        <end position="33"/>
    </location>
</feature>
<gene>
    <name evidence="2" type="ORF">SSRG_05417</name>
</gene>
<dbReference type="STRING" id="467200.SSRG_05417"/>
<protein>
    <submittedName>
        <fullName evidence="2">ABC transporter integral membrane protein</fullName>
    </submittedName>
</protein>
<evidence type="ECO:0000256" key="1">
    <source>
        <dbReference type="SAM" id="Phobius"/>
    </source>
</evidence>
<dbReference type="HOGENOM" id="CLU_3123195_0_0_11"/>
<dbReference type="EMBL" id="GG657758">
    <property type="protein sequence ID" value="EFL42613.1"/>
    <property type="molecule type" value="Genomic_DNA"/>
</dbReference>
<dbReference type="RefSeq" id="WP_004934498.1">
    <property type="nucleotide sequence ID" value="NZ_GG657758.1"/>
</dbReference>
<dbReference type="Proteomes" id="UP000002968">
    <property type="component" value="Unassembled WGS sequence"/>
</dbReference>